<dbReference type="HOGENOM" id="CLU_000288_21_2_1"/>
<dbReference type="EnsemblPlants" id="OMERI08G10930.1">
    <property type="protein sequence ID" value="OMERI08G10930.1"/>
    <property type="gene ID" value="OMERI08G10930"/>
</dbReference>
<dbReference type="PROSITE" id="PS50011">
    <property type="entry name" value="PROTEIN_KINASE_DOM"/>
    <property type="match status" value="1"/>
</dbReference>
<dbReference type="GO" id="GO:0005886">
    <property type="term" value="C:plasma membrane"/>
    <property type="evidence" value="ECO:0007669"/>
    <property type="project" value="TreeGrafter"/>
</dbReference>
<keyword evidence="1" id="KW-0547">Nucleotide-binding</keyword>
<dbReference type="FunFam" id="3.30.200.20:FF:000638">
    <property type="entry name" value="serine/threonine-protein kinase-like protein ACR4"/>
    <property type="match status" value="1"/>
</dbReference>
<protein>
    <recommendedName>
        <fullName evidence="4">Protein kinase domain-containing protein</fullName>
    </recommendedName>
</protein>
<dbReference type="InterPro" id="IPR000719">
    <property type="entry name" value="Prot_kinase_dom"/>
</dbReference>
<keyword evidence="2" id="KW-0067">ATP-binding</keyword>
<organism evidence="5">
    <name type="scientific">Oryza meridionalis</name>
    <dbReference type="NCBI Taxonomy" id="40149"/>
    <lineage>
        <taxon>Eukaryota</taxon>
        <taxon>Viridiplantae</taxon>
        <taxon>Streptophyta</taxon>
        <taxon>Embryophyta</taxon>
        <taxon>Tracheophyta</taxon>
        <taxon>Spermatophyta</taxon>
        <taxon>Magnoliopsida</taxon>
        <taxon>Liliopsida</taxon>
        <taxon>Poales</taxon>
        <taxon>Poaceae</taxon>
        <taxon>BOP clade</taxon>
        <taxon>Oryzoideae</taxon>
        <taxon>Oryzeae</taxon>
        <taxon>Oryzinae</taxon>
        <taxon>Oryza</taxon>
    </lineage>
</organism>
<keyword evidence="3" id="KW-0472">Membrane</keyword>
<sequence length="469" mass="50003">MRESVEEAVHHAVVAVAAAAVVALAVALFLLWRNKRVARAGGGAGAGGGGGGGDGDGGAVAVAPLPVVPLADVERATDGFHPSRVIGQGRHFTVYAAAPGLAAKRMRPHLVLGEPGGRRFPAALRSLAVPPHPNLAGIVGLSEGPGERVLIVERASAGSVGLDALLYHGGTDAPLLSWPERAAVAAGAARGLAHLHAHGVAHGRVRPRNVLVDAAAAARGPCGVRVSDYGLSTFLHSDNDDGDDHGRLDARVENDVYMFGAVLLQLLTGRQWDGGRLAHWALPLIRAGPPAMAEVLDERAGKPADKAESRLLARMARVALACVANDGRSRPRMAEVSAILDDVEAAYRRRGRSPEHEADGGEERFSGCLLAPSRSANRSETLLRLPTLTRMDKFYHKERNGRGPMFMNLRTLHHGEWCITDNFMPLCQYVKHSPMLRKVDWRFELTTDQLTALVIISRGGSICIDFYQN</sequence>
<dbReference type="Pfam" id="PF00069">
    <property type="entry name" value="Pkinase"/>
    <property type="match status" value="1"/>
</dbReference>
<proteinExistence type="predicted"/>
<dbReference type="Proteomes" id="UP000008021">
    <property type="component" value="Chromosome 8"/>
</dbReference>
<reference evidence="5" key="1">
    <citation type="submission" date="2015-04" db="UniProtKB">
        <authorList>
            <consortium name="EnsemblPlants"/>
        </authorList>
    </citation>
    <scope>IDENTIFICATION</scope>
</reference>
<dbReference type="Gramene" id="OMERI08G10930.1">
    <property type="protein sequence ID" value="OMERI08G10930.1"/>
    <property type="gene ID" value="OMERI08G10930"/>
</dbReference>
<accession>A0A0E0EL11</accession>
<reference evidence="5" key="2">
    <citation type="submission" date="2018-05" db="EMBL/GenBank/DDBJ databases">
        <title>OmerRS3 (Oryza meridionalis Reference Sequence Version 3).</title>
        <authorList>
            <person name="Zhang J."/>
            <person name="Kudrna D."/>
            <person name="Lee S."/>
            <person name="Talag J."/>
            <person name="Welchert J."/>
            <person name="Wing R.A."/>
        </authorList>
    </citation>
    <scope>NUCLEOTIDE SEQUENCE [LARGE SCALE GENOMIC DNA]</scope>
    <source>
        <strain evidence="5">cv. OR44</strain>
    </source>
</reference>
<dbReference type="Gene3D" id="1.10.510.10">
    <property type="entry name" value="Transferase(Phosphotransferase) domain 1"/>
    <property type="match status" value="2"/>
</dbReference>
<dbReference type="AlphaFoldDB" id="A0A0E0EL11"/>
<feature type="transmembrane region" description="Helical" evidence="3">
    <location>
        <begin position="12"/>
        <end position="32"/>
    </location>
</feature>
<name>A0A0E0EL11_9ORYZ</name>
<keyword evidence="3" id="KW-1133">Transmembrane helix</keyword>
<dbReference type="PANTHER" id="PTHR27001">
    <property type="entry name" value="OS01G0253100 PROTEIN"/>
    <property type="match status" value="1"/>
</dbReference>
<evidence type="ECO:0000256" key="1">
    <source>
        <dbReference type="ARBA" id="ARBA00022741"/>
    </source>
</evidence>
<dbReference type="InterPro" id="IPR011009">
    <property type="entry name" value="Kinase-like_dom_sf"/>
</dbReference>
<feature type="domain" description="Protein kinase" evidence="4">
    <location>
        <begin position="80"/>
        <end position="340"/>
    </location>
</feature>
<dbReference type="Gene3D" id="3.30.200.20">
    <property type="entry name" value="Phosphorylase Kinase, domain 1"/>
    <property type="match status" value="1"/>
</dbReference>
<dbReference type="GO" id="GO:0004672">
    <property type="term" value="F:protein kinase activity"/>
    <property type="evidence" value="ECO:0007669"/>
    <property type="project" value="InterPro"/>
</dbReference>
<keyword evidence="3" id="KW-0812">Transmembrane</keyword>
<dbReference type="STRING" id="40149.A0A0E0EL11"/>
<dbReference type="PANTHER" id="PTHR27001:SF39">
    <property type="entry name" value="PROTEIN KINASE SUPERFAMILY PROTEIN"/>
    <property type="match status" value="1"/>
</dbReference>
<evidence type="ECO:0000256" key="2">
    <source>
        <dbReference type="ARBA" id="ARBA00022840"/>
    </source>
</evidence>
<evidence type="ECO:0000313" key="6">
    <source>
        <dbReference type="Proteomes" id="UP000008021"/>
    </source>
</evidence>
<dbReference type="SUPFAM" id="SSF56112">
    <property type="entry name" value="Protein kinase-like (PK-like)"/>
    <property type="match status" value="1"/>
</dbReference>
<dbReference type="GO" id="GO:0005524">
    <property type="term" value="F:ATP binding"/>
    <property type="evidence" value="ECO:0007669"/>
    <property type="project" value="UniProtKB-KW"/>
</dbReference>
<dbReference type="eggNOG" id="KOG1187">
    <property type="taxonomic scope" value="Eukaryota"/>
</dbReference>
<evidence type="ECO:0000256" key="3">
    <source>
        <dbReference type="SAM" id="Phobius"/>
    </source>
</evidence>
<evidence type="ECO:0000313" key="5">
    <source>
        <dbReference type="EnsemblPlants" id="OMERI08G10930.1"/>
    </source>
</evidence>
<keyword evidence="6" id="KW-1185">Reference proteome</keyword>
<evidence type="ECO:0000259" key="4">
    <source>
        <dbReference type="PROSITE" id="PS50011"/>
    </source>
</evidence>